<gene>
    <name evidence="6" type="ORF">ACFFV7_25800</name>
</gene>
<evidence type="ECO:0000259" key="5">
    <source>
        <dbReference type="PROSITE" id="PS50977"/>
    </source>
</evidence>
<dbReference type="InterPro" id="IPR009057">
    <property type="entry name" value="Homeodomain-like_sf"/>
</dbReference>
<reference evidence="6 7" key="1">
    <citation type="submission" date="2024-09" db="EMBL/GenBank/DDBJ databases">
        <authorList>
            <person name="Sun Q."/>
            <person name="Mori K."/>
        </authorList>
    </citation>
    <scope>NUCLEOTIDE SEQUENCE [LARGE SCALE GENOMIC DNA]</scope>
    <source>
        <strain evidence="6 7">CCM 3426</strain>
    </source>
</reference>
<sequence length="193" mass="21412">MESPEQRRERRRAEKRQAIRMAAVRLALDHGLDAVTVEAVSAAADISPRTFFNYFASKEDALVMEPVWRPDDIVDLLGGRPADEPAFLALKAVARELAVRIRPIWDTMQPFMELNSRYPELAARARAVDQTELMEKVLGAVRERPGVTTGIHARMLLIATFGAMISAVQESAATGEPVETLLDEAFALLERGL</sequence>
<evidence type="ECO:0000256" key="4">
    <source>
        <dbReference type="PROSITE-ProRule" id="PRU00335"/>
    </source>
</evidence>
<dbReference type="Gene3D" id="1.10.357.10">
    <property type="entry name" value="Tetracycline Repressor, domain 2"/>
    <property type="match status" value="1"/>
</dbReference>
<keyword evidence="3" id="KW-0804">Transcription</keyword>
<evidence type="ECO:0000256" key="1">
    <source>
        <dbReference type="ARBA" id="ARBA00023015"/>
    </source>
</evidence>
<feature type="DNA-binding region" description="H-T-H motif" evidence="4">
    <location>
        <begin position="36"/>
        <end position="55"/>
    </location>
</feature>
<dbReference type="PROSITE" id="PS01081">
    <property type="entry name" value="HTH_TETR_1"/>
    <property type="match status" value="1"/>
</dbReference>
<dbReference type="InterPro" id="IPR001647">
    <property type="entry name" value="HTH_TetR"/>
</dbReference>
<accession>A0ABV5IJD2</accession>
<dbReference type="Pfam" id="PF00440">
    <property type="entry name" value="TetR_N"/>
    <property type="match status" value="1"/>
</dbReference>
<proteinExistence type="predicted"/>
<evidence type="ECO:0000256" key="2">
    <source>
        <dbReference type="ARBA" id="ARBA00023125"/>
    </source>
</evidence>
<comment type="caution">
    <text evidence="6">The sequence shown here is derived from an EMBL/GenBank/DDBJ whole genome shotgun (WGS) entry which is preliminary data.</text>
</comment>
<keyword evidence="7" id="KW-1185">Reference proteome</keyword>
<dbReference type="EMBL" id="JBHMEI010000018">
    <property type="protein sequence ID" value="MFB9204632.1"/>
    <property type="molecule type" value="Genomic_DNA"/>
</dbReference>
<keyword evidence="1" id="KW-0805">Transcription regulation</keyword>
<feature type="domain" description="HTH tetR-type" evidence="5">
    <location>
        <begin position="13"/>
        <end position="73"/>
    </location>
</feature>
<keyword evidence="2 4" id="KW-0238">DNA-binding</keyword>
<evidence type="ECO:0000256" key="3">
    <source>
        <dbReference type="ARBA" id="ARBA00023163"/>
    </source>
</evidence>
<dbReference type="InterPro" id="IPR050109">
    <property type="entry name" value="HTH-type_TetR-like_transc_reg"/>
</dbReference>
<dbReference type="Proteomes" id="UP001589647">
    <property type="component" value="Unassembled WGS sequence"/>
</dbReference>
<dbReference type="SUPFAM" id="SSF46689">
    <property type="entry name" value="Homeodomain-like"/>
    <property type="match status" value="1"/>
</dbReference>
<evidence type="ECO:0000313" key="6">
    <source>
        <dbReference type="EMBL" id="MFB9204632.1"/>
    </source>
</evidence>
<dbReference type="PROSITE" id="PS50977">
    <property type="entry name" value="HTH_TETR_2"/>
    <property type="match status" value="1"/>
</dbReference>
<protein>
    <submittedName>
        <fullName evidence="6">TetR/AcrR family transcriptional regulator</fullName>
    </submittedName>
</protein>
<dbReference type="InterPro" id="IPR023772">
    <property type="entry name" value="DNA-bd_HTH_TetR-type_CS"/>
</dbReference>
<evidence type="ECO:0000313" key="7">
    <source>
        <dbReference type="Proteomes" id="UP001589647"/>
    </source>
</evidence>
<dbReference type="RefSeq" id="WP_189653784.1">
    <property type="nucleotide sequence ID" value="NZ_BMRC01000048.1"/>
</dbReference>
<dbReference type="PANTHER" id="PTHR30055:SF238">
    <property type="entry name" value="MYCOFACTOCIN BIOSYNTHESIS TRANSCRIPTIONAL REGULATOR MFTR-RELATED"/>
    <property type="match status" value="1"/>
</dbReference>
<dbReference type="Gene3D" id="1.10.10.60">
    <property type="entry name" value="Homeodomain-like"/>
    <property type="match status" value="1"/>
</dbReference>
<dbReference type="PANTHER" id="PTHR30055">
    <property type="entry name" value="HTH-TYPE TRANSCRIPTIONAL REGULATOR RUTR"/>
    <property type="match status" value="1"/>
</dbReference>
<organism evidence="6 7">
    <name type="scientific">Nonomuraea spiralis</name>
    <dbReference type="NCBI Taxonomy" id="46182"/>
    <lineage>
        <taxon>Bacteria</taxon>
        <taxon>Bacillati</taxon>
        <taxon>Actinomycetota</taxon>
        <taxon>Actinomycetes</taxon>
        <taxon>Streptosporangiales</taxon>
        <taxon>Streptosporangiaceae</taxon>
        <taxon>Nonomuraea</taxon>
    </lineage>
</organism>
<name>A0ABV5IJD2_9ACTN</name>